<evidence type="ECO:0000259" key="18">
    <source>
        <dbReference type="SMART" id="SM00918"/>
    </source>
</evidence>
<keyword evidence="8" id="KW-0675">Receptor</keyword>
<dbReference type="SUPFAM" id="SSF81324">
    <property type="entry name" value="Voltage-gated potassium channels"/>
    <property type="match status" value="1"/>
</dbReference>
<dbReference type="GO" id="GO:0005886">
    <property type="term" value="C:plasma membrane"/>
    <property type="evidence" value="ECO:0007669"/>
    <property type="project" value="UniProtKB-SubCell"/>
</dbReference>
<evidence type="ECO:0000256" key="6">
    <source>
        <dbReference type="ARBA" id="ARBA00023065"/>
    </source>
</evidence>
<keyword evidence="10" id="KW-1071">Ligand-gated ion channel</keyword>
<name>A0ABD3VHF4_SINWO</name>
<evidence type="ECO:0000256" key="10">
    <source>
        <dbReference type="ARBA" id="ARBA00023286"/>
    </source>
</evidence>
<keyword evidence="3" id="KW-1003">Cell membrane</keyword>
<dbReference type="Gene3D" id="1.10.287.70">
    <property type="match status" value="1"/>
</dbReference>
<protein>
    <submittedName>
        <fullName evidence="19">Uncharacterized protein</fullName>
    </submittedName>
</protein>
<evidence type="ECO:0000256" key="14">
    <source>
        <dbReference type="PIRSR" id="PIRSR601508-3"/>
    </source>
</evidence>
<dbReference type="InterPro" id="IPR019594">
    <property type="entry name" value="Glu/Gly-bd"/>
</dbReference>
<proteinExistence type="predicted"/>
<dbReference type="Pfam" id="PF10613">
    <property type="entry name" value="Lig_chan-Glu_bd"/>
    <property type="match status" value="1"/>
</dbReference>
<evidence type="ECO:0000256" key="7">
    <source>
        <dbReference type="ARBA" id="ARBA00023136"/>
    </source>
</evidence>
<keyword evidence="20" id="KW-1185">Reference proteome</keyword>
<sequence>MWIITFILFWKHAVSMENETFQQVIKLGAVTNGDQRQEDTNETFSLDRYSIIVQWCHIDTNENGMVSCRRTRDKVGDCNCHNNMTSMIPVDPSCLIDLNVSSTFSSSSITNVYSVYAPSIMTSLIDTLGWRNVIVIYENFTAKDTDRLIDLLSDNGVLVIMYNIDTVDLNERLMQAYKLSLTTGESLRFAVLCRFICVRNVLRKVNNTRTVEYMVFKEASCWLMAVYGDSVDVTRGLKGCADDLHNVAVFSVPQLQGGNDQDLRKAIVQVLHDLKKPNVTHNNTDLKSQAVDNLKAISEAGSHPVSYTSFTIETLEWIQPRGRDFSPVGHINFAGNVTIYSNIFPNTKYKFNKRKMIVSTLEHSPFVIKTTDPNGTVRYGGMCIDLLEQLSNTLNFTYELIEPSDGVFGSRSPDGRWNGLVGQLERQEVDMVVATLTVQPERRGVIDFTYPFYYDYTTVLLKKQDPDKNKWKTLIEPLQWQVLVSICVSVPVMSFLVFVMERYNPYYNHPERHEAREVNGGLHSFAAALWYMYGTLLCQGGDHLPDSLTGRTMVSCWGLFSIVVVGTYCGNLIAFLTVPIDKPPFNTLKELIELKGEWKWGTQGGTYYEFYFQESKMKEYSDIGKGIIDFNKSDTSVLSTSIDVHVDKVRAGGYAFIVDKTFTEIIVEKECSLMKMKEEFLPLKYAIGLPKNSPYAKIMSDEILSLHESGLLQIWKQRWWPKSGMCSEDLSTVARPIRAVDVQSAFYLAVIGIVLSTFVLLVELCINFFKKRKEKNMSNVDSDVILR</sequence>
<dbReference type="Proteomes" id="UP001634394">
    <property type="component" value="Unassembled WGS sequence"/>
</dbReference>
<evidence type="ECO:0000256" key="16">
    <source>
        <dbReference type="SAM" id="SignalP"/>
    </source>
</evidence>
<feature type="domain" description="Ionotropic glutamate receptor L-glutamate and glycine-binding" evidence="18">
    <location>
        <begin position="365"/>
        <end position="426"/>
    </location>
</feature>
<evidence type="ECO:0000256" key="11">
    <source>
        <dbReference type="ARBA" id="ARBA00023303"/>
    </source>
</evidence>
<evidence type="ECO:0000256" key="15">
    <source>
        <dbReference type="SAM" id="Phobius"/>
    </source>
</evidence>
<dbReference type="FunFam" id="3.40.190.10:FF:000024">
    <property type="entry name" value="Glutamate receptor, ionotropic, delta 1"/>
    <property type="match status" value="1"/>
</dbReference>
<gene>
    <name evidence="19" type="ORF">ACJMK2_007110</name>
</gene>
<dbReference type="GO" id="GO:0034220">
    <property type="term" value="P:monoatomic ion transmembrane transport"/>
    <property type="evidence" value="ECO:0007669"/>
    <property type="project" value="UniProtKB-KW"/>
</dbReference>
<dbReference type="GO" id="GO:0050906">
    <property type="term" value="P:detection of stimulus involved in sensory perception"/>
    <property type="evidence" value="ECO:0007669"/>
    <property type="project" value="UniProtKB-ARBA"/>
</dbReference>
<evidence type="ECO:0000256" key="5">
    <source>
        <dbReference type="ARBA" id="ARBA00022989"/>
    </source>
</evidence>
<feature type="binding site" evidence="12">
    <location>
        <position position="442"/>
    </location>
    <ligand>
        <name>L-glutamate</name>
        <dbReference type="ChEBI" id="CHEBI:29985"/>
    </ligand>
</feature>
<keyword evidence="5 15" id="KW-1133">Transmembrane helix</keyword>
<keyword evidence="9" id="KW-0325">Glycoprotein</keyword>
<keyword evidence="7 15" id="KW-0472">Membrane</keyword>
<keyword evidence="4 15" id="KW-0812">Transmembrane</keyword>
<dbReference type="PANTHER" id="PTHR42643:SF24">
    <property type="entry name" value="IONOTROPIC RECEPTOR 60A"/>
    <property type="match status" value="1"/>
</dbReference>
<dbReference type="EMBL" id="JBJQND010000011">
    <property type="protein sequence ID" value="KAL3861017.1"/>
    <property type="molecule type" value="Genomic_DNA"/>
</dbReference>
<dbReference type="PANTHER" id="PTHR42643">
    <property type="entry name" value="IONOTROPIC RECEPTOR 20A-RELATED"/>
    <property type="match status" value="1"/>
</dbReference>
<feature type="transmembrane region" description="Helical" evidence="15">
    <location>
        <begin position="745"/>
        <end position="769"/>
    </location>
</feature>
<evidence type="ECO:0000256" key="4">
    <source>
        <dbReference type="ARBA" id="ARBA00022692"/>
    </source>
</evidence>
<comment type="caution">
    <text evidence="19">The sequence shown here is derived from an EMBL/GenBank/DDBJ whole genome shotgun (WGS) entry which is preliminary data.</text>
</comment>
<dbReference type="PRINTS" id="PR00177">
    <property type="entry name" value="NMDARECEPTOR"/>
</dbReference>
<dbReference type="Gene3D" id="3.40.190.10">
    <property type="entry name" value="Periplasmic binding protein-like II"/>
    <property type="match status" value="2"/>
</dbReference>
<evidence type="ECO:0000256" key="1">
    <source>
        <dbReference type="ARBA" id="ARBA00004651"/>
    </source>
</evidence>
<keyword evidence="16" id="KW-0732">Signal</keyword>
<dbReference type="InterPro" id="IPR052192">
    <property type="entry name" value="Insect_Ionotropic_Sensory_Rcpt"/>
</dbReference>
<keyword evidence="14" id="KW-1015">Disulfide bond</keyword>
<evidence type="ECO:0000256" key="8">
    <source>
        <dbReference type="ARBA" id="ARBA00023170"/>
    </source>
</evidence>
<dbReference type="SMART" id="SM00918">
    <property type="entry name" value="Lig_chan-Glu_bd"/>
    <property type="match status" value="1"/>
</dbReference>
<evidence type="ECO:0000313" key="19">
    <source>
        <dbReference type="EMBL" id="KAL3861017.1"/>
    </source>
</evidence>
<feature type="transmembrane region" description="Helical" evidence="15">
    <location>
        <begin position="478"/>
        <end position="499"/>
    </location>
</feature>
<feature type="disulfide bond" evidence="14">
    <location>
        <begin position="671"/>
        <end position="726"/>
    </location>
</feature>
<reference evidence="19 20" key="1">
    <citation type="submission" date="2024-11" db="EMBL/GenBank/DDBJ databases">
        <title>Chromosome-level genome assembly of the freshwater bivalve Anodonta woodiana.</title>
        <authorList>
            <person name="Chen X."/>
        </authorList>
    </citation>
    <scope>NUCLEOTIDE SEQUENCE [LARGE SCALE GENOMIC DNA]</scope>
    <source>
        <strain evidence="19">MN2024</strain>
        <tissue evidence="19">Gills</tissue>
    </source>
</reference>
<feature type="binding site" evidence="12">
    <location>
        <position position="659"/>
    </location>
    <ligand>
        <name>L-glutamate</name>
        <dbReference type="ChEBI" id="CHEBI:29985"/>
    </ligand>
</feature>
<dbReference type="AlphaFoldDB" id="A0ABD3VHF4"/>
<evidence type="ECO:0000256" key="13">
    <source>
        <dbReference type="PIRSR" id="PIRSR601508-2"/>
    </source>
</evidence>
<dbReference type="SMART" id="SM00079">
    <property type="entry name" value="PBPe"/>
    <property type="match status" value="1"/>
</dbReference>
<feature type="binding site" evidence="12">
    <location>
        <position position="437"/>
    </location>
    <ligand>
        <name>L-glutamate</name>
        <dbReference type="ChEBI" id="CHEBI:29985"/>
    </ligand>
</feature>
<evidence type="ECO:0000256" key="3">
    <source>
        <dbReference type="ARBA" id="ARBA00022475"/>
    </source>
</evidence>
<evidence type="ECO:0000259" key="17">
    <source>
        <dbReference type="SMART" id="SM00079"/>
    </source>
</evidence>
<feature type="transmembrane region" description="Helical" evidence="15">
    <location>
        <begin position="557"/>
        <end position="578"/>
    </location>
</feature>
<dbReference type="SUPFAM" id="SSF53850">
    <property type="entry name" value="Periplasmic binding protein-like II"/>
    <property type="match status" value="1"/>
</dbReference>
<feature type="chain" id="PRO_5044857702" evidence="16">
    <location>
        <begin position="16"/>
        <end position="787"/>
    </location>
</feature>
<feature type="site" description="Interaction with the cone snail toxin Con-ikot-ikot" evidence="13">
    <location>
        <position position="411"/>
    </location>
</feature>
<keyword evidence="11" id="KW-0407">Ion channel</keyword>
<dbReference type="Gene3D" id="3.40.50.2300">
    <property type="match status" value="1"/>
</dbReference>
<feature type="signal peptide" evidence="16">
    <location>
        <begin position="1"/>
        <end position="15"/>
    </location>
</feature>
<keyword evidence="6" id="KW-0406">Ion transport</keyword>
<evidence type="ECO:0000256" key="12">
    <source>
        <dbReference type="PIRSR" id="PIRSR601508-1"/>
    </source>
</evidence>
<organism evidence="19 20">
    <name type="scientific">Sinanodonta woodiana</name>
    <name type="common">Chinese pond mussel</name>
    <name type="synonym">Anodonta woodiana</name>
    <dbReference type="NCBI Taxonomy" id="1069815"/>
    <lineage>
        <taxon>Eukaryota</taxon>
        <taxon>Metazoa</taxon>
        <taxon>Spiralia</taxon>
        <taxon>Lophotrochozoa</taxon>
        <taxon>Mollusca</taxon>
        <taxon>Bivalvia</taxon>
        <taxon>Autobranchia</taxon>
        <taxon>Heteroconchia</taxon>
        <taxon>Palaeoheterodonta</taxon>
        <taxon>Unionida</taxon>
        <taxon>Unionoidea</taxon>
        <taxon>Unionidae</taxon>
        <taxon>Unioninae</taxon>
        <taxon>Sinanodonta</taxon>
    </lineage>
</organism>
<keyword evidence="2" id="KW-0813">Transport</keyword>
<feature type="domain" description="Ionotropic glutamate receptor C-terminal" evidence="17">
    <location>
        <begin position="355"/>
        <end position="722"/>
    </location>
</feature>
<dbReference type="Pfam" id="PF00060">
    <property type="entry name" value="Lig_chan"/>
    <property type="match status" value="1"/>
</dbReference>
<accession>A0ABD3VHF4</accession>
<evidence type="ECO:0000256" key="2">
    <source>
        <dbReference type="ARBA" id="ARBA00022448"/>
    </source>
</evidence>
<dbReference type="InterPro" id="IPR001508">
    <property type="entry name" value="Iono_Glu_rcpt_met"/>
</dbReference>
<dbReference type="InterPro" id="IPR001320">
    <property type="entry name" value="Iontro_rcpt_C"/>
</dbReference>
<comment type="subcellular location">
    <subcellularLocation>
        <location evidence="1">Cell membrane</location>
        <topology evidence="1">Multi-pass membrane protein</topology>
    </subcellularLocation>
</comment>
<evidence type="ECO:0000256" key="9">
    <source>
        <dbReference type="ARBA" id="ARBA00023180"/>
    </source>
</evidence>
<evidence type="ECO:0000313" key="20">
    <source>
        <dbReference type="Proteomes" id="UP001634394"/>
    </source>
</evidence>